<feature type="compositionally biased region" description="Polar residues" evidence="1">
    <location>
        <begin position="620"/>
        <end position="636"/>
    </location>
</feature>
<feature type="signal peptide" evidence="2">
    <location>
        <begin position="1"/>
        <end position="21"/>
    </location>
</feature>
<evidence type="ECO:0000256" key="1">
    <source>
        <dbReference type="SAM" id="MobiDB-lite"/>
    </source>
</evidence>
<dbReference type="SUPFAM" id="SSF56300">
    <property type="entry name" value="Metallo-dependent phosphatases"/>
    <property type="match status" value="1"/>
</dbReference>
<evidence type="ECO:0000256" key="2">
    <source>
        <dbReference type="SAM" id="SignalP"/>
    </source>
</evidence>
<evidence type="ECO:0000313" key="3">
    <source>
        <dbReference type="EMBL" id="TWU64611.1"/>
    </source>
</evidence>
<sequence precursor="true">MKQNLILTLLGIVFCMSPAFAQPSPFPGERGADLDSAAWENIWNTNREKFLHRFVKVPRDEVVGFALYTHDSGVLKMTAQLYPLRPEEPREVRLELKRDGKWQQVATAEVLYPGWSAHFRIESWDGSRSIPYRVRHGESAQFEGLIRADPIDKNEIVIGSFSCNSNRDREDRQRMVDNVKRQDPDLLFFAGDQSYDHTQHTAAWLLWGKQFADIIRDRPVVTIPDDHDIGQANLWGEGGIVGETTAGPEGGYYFPAEYVKMVERCQTWHLPDAVDPQPIAQGIGVYFTRLRVGGIDFAILEDRKFKTGPAGTIPQMGPRPDHIQEVGYDPARVDVAGLKLLGDRQLAFLNRWAADWTGAKMKAVLSQTAFCGAVHLHGSKDNRLLADLDCNGWPQTGRNRALEAIRRALACHVCGDQHLAVVVKHGIDGFRDGPFAFTSPAILNSVYGRWWWPEDEQPGPNPVAGSPLPWTGDYRDGLYNHITMHAYANPDLDDNQALIQNQRDPDAGMADGYGIVRFEKSTRRTTFECWPRYADVRDGDSAQYPGWPVTFSMMDNDGRDVFGHLPELIFEGFNDPVVQVINDADGEVLYTLRIQGNRFRPHVFSQGSYTVKAGKDLPQGWSQSGLLPDPKQTSELTVRLGDD</sequence>
<dbReference type="InterPro" id="IPR029052">
    <property type="entry name" value="Metallo-depent_PP-like"/>
</dbReference>
<dbReference type="InterPro" id="IPR038607">
    <property type="entry name" value="PhoD-like_sf"/>
</dbReference>
<dbReference type="Proteomes" id="UP000316476">
    <property type="component" value="Unassembled WGS sequence"/>
</dbReference>
<feature type="region of interest" description="Disordered" evidence="1">
    <location>
        <begin position="620"/>
        <end position="643"/>
    </location>
</feature>
<dbReference type="CDD" id="cd00838">
    <property type="entry name" value="MPP_superfamily"/>
    <property type="match status" value="1"/>
</dbReference>
<protein>
    <submittedName>
        <fullName evidence="3">PhoD-like phosphatase</fullName>
    </submittedName>
</protein>
<accession>A0A5C6FQC6</accession>
<dbReference type="AlphaFoldDB" id="A0A5C6FQC6"/>
<evidence type="ECO:0000313" key="4">
    <source>
        <dbReference type="Proteomes" id="UP000316476"/>
    </source>
</evidence>
<dbReference type="Gene3D" id="3.60.21.70">
    <property type="entry name" value="PhoD-like phosphatase"/>
    <property type="match status" value="1"/>
</dbReference>
<organism evidence="3 4">
    <name type="scientific">Crateriforma conspicua</name>
    <dbReference type="NCBI Taxonomy" id="2527996"/>
    <lineage>
        <taxon>Bacteria</taxon>
        <taxon>Pseudomonadati</taxon>
        <taxon>Planctomycetota</taxon>
        <taxon>Planctomycetia</taxon>
        <taxon>Planctomycetales</taxon>
        <taxon>Planctomycetaceae</taxon>
        <taxon>Crateriforma</taxon>
    </lineage>
</organism>
<comment type="caution">
    <text evidence="3">The sequence shown here is derived from an EMBL/GenBank/DDBJ whole genome shotgun (WGS) entry which is preliminary data.</text>
</comment>
<keyword evidence="2" id="KW-0732">Signal</keyword>
<reference evidence="3 4" key="1">
    <citation type="submission" date="2019-02" db="EMBL/GenBank/DDBJ databases">
        <title>Deep-cultivation of Planctomycetes and their phenomic and genomic characterization uncovers novel biology.</title>
        <authorList>
            <person name="Wiegand S."/>
            <person name="Jogler M."/>
            <person name="Boedeker C."/>
            <person name="Pinto D."/>
            <person name="Vollmers J."/>
            <person name="Rivas-Marin E."/>
            <person name="Kohn T."/>
            <person name="Peeters S.H."/>
            <person name="Heuer A."/>
            <person name="Rast P."/>
            <person name="Oberbeckmann S."/>
            <person name="Bunk B."/>
            <person name="Jeske O."/>
            <person name="Meyerdierks A."/>
            <person name="Storesund J.E."/>
            <person name="Kallscheuer N."/>
            <person name="Luecker S."/>
            <person name="Lage O.M."/>
            <person name="Pohl T."/>
            <person name="Merkel B.J."/>
            <person name="Hornburger P."/>
            <person name="Mueller R.-W."/>
            <person name="Bruemmer F."/>
            <person name="Labrenz M."/>
            <person name="Spormann A.M."/>
            <person name="Op Den Camp H."/>
            <person name="Overmann J."/>
            <person name="Amann R."/>
            <person name="Jetten M.S.M."/>
            <person name="Mascher T."/>
            <person name="Medema M.H."/>
            <person name="Devos D.P."/>
            <person name="Kaster A.-K."/>
            <person name="Ovreas L."/>
            <person name="Rohde M."/>
            <person name="Galperin M.Y."/>
            <person name="Jogler C."/>
        </authorList>
    </citation>
    <scope>NUCLEOTIDE SEQUENCE [LARGE SCALE GENOMIC DNA]</scope>
    <source>
        <strain evidence="3 4">V7</strain>
    </source>
</reference>
<dbReference type="RefSeq" id="WP_197135650.1">
    <property type="nucleotide sequence ID" value="NZ_SJPZ01000001.1"/>
</dbReference>
<feature type="chain" id="PRO_5023000602" evidence="2">
    <location>
        <begin position="22"/>
        <end position="643"/>
    </location>
</feature>
<proteinExistence type="predicted"/>
<dbReference type="EMBL" id="SJPZ01000001">
    <property type="protein sequence ID" value="TWU64611.1"/>
    <property type="molecule type" value="Genomic_DNA"/>
</dbReference>
<name>A0A5C6FQC6_9PLAN</name>
<gene>
    <name evidence="3" type="ORF">V7x_01550</name>
</gene>